<evidence type="ECO:0000313" key="4">
    <source>
        <dbReference type="Proteomes" id="UP001229836"/>
    </source>
</evidence>
<proteinExistence type="predicted"/>
<keyword evidence="1" id="KW-1133">Transmembrane helix</keyword>
<dbReference type="EMBL" id="CP125669">
    <property type="protein sequence ID" value="WHP04877.1"/>
    <property type="molecule type" value="Genomic_DNA"/>
</dbReference>
<evidence type="ECO:0000256" key="1">
    <source>
        <dbReference type="SAM" id="Phobius"/>
    </source>
</evidence>
<evidence type="ECO:0000313" key="3">
    <source>
        <dbReference type="EMBL" id="WHP04877.1"/>
    </source>
</evidence>
<dbReference type="InterPro" id="IPR054402">
    <property type="entry name" value="Tt1218-like_dom"/>
</dbReference>
<organism evidence="3 4">
    <name type="scientific">Acinetobacter corruptisaponis</name>
    <dbReference type="NCBI Taxonomy" id="3045147"/>
    <lineage>
        <taxon>Bacteria</taxon>
        <taxon>Pseudomonadati</taxon>
        <taxon>Pseudomonadota</taxon>
        <taxon>Gammaproteobacteria</taxon>
        <taxon>Moraxellales</taxon>
        <taxon>Moraxellaceae</taxon>
        <taxon>Acinetobacter</taxon>
    </lineage>
</organism>
<accession>A0ABY8RZY0</accession>
<dbReference type="NCBIfam" id="TIGR02532">
    <property type="entry name" value="IV_pilin_GFxxxE"/>
    <property type="match status" value="1"/>
</dbReference>
<feature type="transmembrane region" description="Helical" evidence="1">
    <location>
        <begin position="12"/>
        <end position="31"/>
    </location>
</feature>
<dbReference type="Pfam" id="PF07963">
    <property type="entry name" value="N_methyl"/>
    <property type="match status" value="1"/>
</dbReference>
<dbReference type="NCBIfam" id="TIGR02523">
    <property type="entry name" value="type_IV_pilV"/>
    <property type="match status" value="1"/>
</dbReference>
<evidence type="ECO:0000259" key="2">
    <source>
        <dbReference type="Pfam" id="PF22150"/>
    </source>
</evidence>
<feature type="domain" description="Type IV pilin Tt1218-like" evidence="2">
    <location>
        <begin position="31"/>
        <end position="68"/>
    </location>
</feature>
<reference evidence="3 4" key="1">
    <citation type="submission" date="2023-05" db="EMBL/GenBank/DDBJ databases">
        <title>The complete genome of Acinetobacter sp. nov KCTC 92772.</title>
        <authorList>
            <person name="Zhou G."/>
        </authorList>
    </citation>
    <scope>NUCLEOTIDE SEQUENCE [LARGE SCALE GENOMIC DNA]</scope>
    <source>
        <strain evidence="3 4">KCTC 92772</strain>
    </source>
</reference>
<keyword evidence="1" id="KW-0472">Membrane</keyword>
<dbReference type="Proteomes" id="UP001229836">
    <property type="component" value="Chromosome"/>
</dbReference>
<dbReference type="RefSeq" id="WP_283266494.1">
    <property type="nucleotide sequence ID" value="NZ_CP125669.1"/>
</dbReference>
<protein>
    <submittedName>
        <fullName evidence="3">Type IV pilus modification protein PilV</fullName>
    </submittedName>
</protein>
<gene>
    <name evidence="3" type="primary">pilV</name>
    <name evidence="3" type="ORF">QLH32_12595</name>
</gene>
<keyword evidence="1" id="KW-0812">Transmembrane</keyword>
<dbReference type="InterPro" id="IPR012902">
    <property type="entry name" value="N_methyl_site"/>
</dbReference>
<name>A0ABY8RZY0_9GAMM</name>
<sequence>MQAKHQQGMGLVEVLVALLLLAIGILGFALLQVRALNSSIEASKRVQAMGLAKDIAERIRANQEGLTKDIESAPDANGDKKIYKAYVEAFTGNESLSTYNYSTCFGTAVACNSENFAKEDAKQVLYKAYQMGMKVGLSQCAGTGIQRNRYCVYVAWDNTNPKDGSNDNDCSQNGNYRSDSKCIVMEAY</sequence>
<dbReference type="Pfam" id="PF22150">
    <property type="entry name" value="Tt1218-like"/>
    <property type="match status" value="1"/>
</dbReference>
<dbReference type="InterPro" id="IPR013362">
    <property type="entry name" value="Pilus_4_PilV"/>
</dbReference>
<keyword evidence="4" id="KW-1185">Reference proteome</keyword>